<evidence type="ECO:0000313" key="1">
    <source>
        <dbReference type="EMBL" id="CAF1108083.1"/>
    </source>
</evidence>
<name>A0A814PMM3_9BILA</name>
<comment type="caution">
    <text evidence="1">The sequence shown here is derived from an EMBL/GenBank/DDBJ whole genome shotgun (WGS) entry which is preliminary data.</text>
</comment>
<dbReference type="AlphaFoldDB" id="A0A814PMM3"/>
<dbReference type="InterPro" id="IPR004245">
    <property type="entry name" value="DUF229"/>
</dbReference>
<dbReference type="EMBL" id="CAJNOO010001168">
    <property type="protein sequence ID" value="CAF1108083.1"/>
    <property type="molecule type" value="Genomic_DNA"/>
</dbReference>
<dbReference type="Gene3D" id="3.40.720.10">
    <property type="entry name" value="Alkaline Phosphatase, subunit A"/>
    <property type="match status" value="1"/>
</dbReference>
<dbReference type="FunFam" id="3.40.720.10:FF:000017">
    <property type="entry name" value="Predicted protein"/>
    <property type="match status" value="1"/>
</dbReference>
<gene>
    <name evidence="1" type="ORF">RFH988_LOCUS19683</name>
</gene>
<accession>A0A814PMM3</accession>
<protein>
    <recommendedName>
        <fullName evidence="3">DUF229 domain-containing protein</fullName>
    </recommendedName>
</protein>
<dbReference type="InterPro" id="IPR017850">
    <property type="entry name" value="Alkaline_phosphatase_core_sf"/>
</dbReference>
<proteinExistence type="predicted"/>
<dbReference type="Proteomes" id="UP000663882">
    <property type="component" value="Unassembled WGS sequence"/>
</dbReference>
<sequence>MKGYNIVGDGTRSALLPILTGKTQRELPEARRGHARAETVDRFPWIWNQFKDNGYVTQWAEDMQYVGTFQYRLKGFRDPPVDYYGRPFYLFAESQKTSKPLCFGSITRLQAMFNCIRDFFDMHSHQPKFSYLFHSDYSHNSNNRLPYADNELLAFLQMMQTHGYLDRTILIIMTDHGARYASLRNTYQGNSANKINYYS</sequence>
<dbReference type="GO" id="GO:0005615">
    <property type="term" value="C:extracellular space"/>
    <property type="evidence" value="ECO:0007669"/>
    <property type="project" value="TreeGrafter"/>
</dbReference>
<organism evidence="1 2">
    <name type="scientific">Rotaria sordida</name>
    <dbReference type="NCBI Taxonomy" id="392033"/>
    <lineage>
        <taxon>Eukaryota</taxon>
        <taxon>Metazoa</taxon>
        <taxon>Spiralia</taxon>
        <taxon>Gnathifera</taxon>
        <taxon>Rotifera</taxon>
        <taxon>Eurotatoria</taxon>
        <taxon>Bdelloidea</taxon>
        <taxon>Philodinida</taxon>
        <taxon>Philodinidae</taxon>
        <taxon>Rotaria</taxon>
    </lineage>
</organism>
<dbReference type="PANTHER" id="PTHR10974:SF1">
    <property type="entry name" value="FI08016P-RELATED"/>
    <property type="match status" value="1"/>
</dbReference>
<dbReference type="SUPFAM" id="SSF53649">
    <property type="entry name" value="Alkaline phosphatase-like"/>
    <property type="match status" value="1"/>
</dbReference>
<dbReference type="Pfam" id="PF02995">
    <property type="entry name" value="DUF229"/>
    <property type="match status" value="1"/>
</dbReference>
<evidence type="ECO:0008006" key="3">
    <source>
        <dbReference type="Google" id="ProtNLM"/>
    </source>
</evidence>
<dbReference type="OrthoDB" id="413313at2759"/>
<reference evidence="1" key="1">
    <citation type="submission" date="2021-02" db="EMBL/GenBank/DDBJ databases">
        <authorList>
            <person name="Nowell W R."/>
        </authorList>
    </citation>
    <scope>NUCLEOTIDE SEQUENCE</scope>
</reference>
<dbReference type="PANTHER" id="PTHR10974">
    <property type="entry name" value="FI08016P-RELATED"/>
    <property type="match status" value="1"/>
</dbReference>
<dbReference type="CDD" id="cd16021">
    <property type="entry name" value="ALP_like"/>
    <property type="match status" value="1"/>
</dbReference>
<evidence type="ECO:0000313" key="2">
    <source>
        <dbReference type="Proteomes" id="UP000663882"/>
    </source>
</evidence>